<accession>A0AAV0PTQ9</accession>
<feature type="non-terminal residue" evidence="2">
    <location>
        <position position="61"/>
    </location>
</feature>
<name>A0AAV0PTQ9_9ROSI</name>
<protein>
    <submittedName>
        <fullName evidence="2">Uncharacterized protein</fullName>
    </submittedName>
</protein>
<organism evidence="2 3">
    <name type="scientific">Linum tenue</name>
    <dbReference type="NCBI Taxonomy" id="586396"/>
    <lineage>
        <taxon>Eukaryota</taxon>
        <taxon>Viridiplantae</taxon>
        <taxon>Streptophyta</taxon>
        <taxon>Embryophyta</taxon>
        <taxon>Tracheophyta</taxon>
        <taxon>Spermatophyta</taxon>
        <taxon>Magnoliopsida</taxon>
        <taxon>eudicotyledons</taxon>
        <taxon>Gunneridae</taxon>
        <taxon>Pentapetalae</taxon>
        <taxon>rosids</taxon>
        <taxon>fabids</taxon>
        <taxon>Malpighiales</taxon>
        <taxon>Linaceae</taxon>
        <taxon>Linum</taxon>
    </lineage>
</organism>
<proteinExistence type="predicted"/>
<dbReference type="Proteomes" id="UP001154282">
    <property type="component" value="Unassembled WGS sequence"/>
</dbReference>
<dbReference type="AlphaFoldDB" id="A0AAV0PTQ9"/>
<evidence type="ECO:0000256" key="1">
    <source>
        <dbReference type="SAM" id="MobiDB-lite"/>
    </source>
</evidence>
<feature type="region of interest" description="Disordered" evidence="1">
    <location>
        <begin position="1"/>
        <end position="44"/>
    </location>
</feature>
<gene>
    <name evidence="2" type="ORF">LITE_LOCUS39676</name>
</gene>
<evidence type="ECO:0000313" key="2">
    <source>
        <dbReference type="EMBL" id="CAI0473528.1"/>
    </source>
</evidence>
<reference evidence="2" key="1">
    <citation type="submission" date="2022-08" db="EMBL/GenBank/DDBJ databases">
        <authorList>
            <person name="Gutierrez-Valencia J."/>
        </authorList>
    </citation>
    <scope>NUCLEOTIDE SEQUENCE</scope>
</reference>
<comment type="caution">
    <text evidence="2">The sequence shown here is derived from an EMBL/GenBank/DDBJ whole genome shotgun (WGS) entry which is preliminary data.</text>
</comment>
<dbReference type="EMBL" id="CAMGYJ010000009">
    <property type="protein sequence ID" value="CAI0473528.1"/>
    <property type="molecule type" value="Genomic_DNA"/>
</dbReference>
<keyword evidence="3" id="KW-1185">Reference proteome</keyword>
<sequence>MEGAPTAINVDLAPNFNVPEQPVQPQPEQPGNVEELEAQPPHTSERLADRLFDCLLDWNID</sequence>
<evidence type="ECO:0000313" key="3">
    <source>
        <dbReference type="Proteomes" id="UP001154282"/>
    </source>
</evidence>